<evidence type="ECO:0000313" key="2">
    <source>
        <dbReference type="EMBL" id="SEU21580.1"/>
    </source>
</evidence>
<gene>
    <name evidence="2" type="ORF">SAMN05421811_107386</name>
</gene>
<protein>
    <submittedName>
        <fullName evidence="2">Transglutaminase-like superfamily protein</fullName>
    </submittedName>
</protein>
<dbReference type="InterPro" id="IPR038765">
    <property type="entry name" value="Papain-like_cys_pep_sf"/>
</dbReference>
<evidence type="ECO:0000259" key="1">
    <source>
        <dbReference type="Pfam" id="PF01841"/>
    </source>
</evidence>
<sequence>MSISGAESAPYLAATPILDHDHPRVLALAAEARAGGAAGRGLLVAAHRLIAARVRPVYALDDEQPASRTLRRARGSCSQRLAVLEAVSRACGIPTRVRGLLVDGRFWHARFPLLRPVVPDLVVLAWPEFRPADGWLPVSELYGDLDTLREAAPFTNTGAETLFDAVARTAVDWDGGGCAACDLSGHVQADLGRYVSRDALFLEHGQTVCRPVRFAVDPVMSRYAASAGKAN</sequence>
<keyword evidence="3" id="KW-1185">Reference proteome</keyword>
<dbReference type="RefSeq" id="WP_091085016.1">
    <property type="nucleotide sequence ID" value="NZ_FOHX01000007.1"/>
</dbReference>
<dbReference type="STRING" id="568860.SAMN05421811_107386"/>
<proteinExistence type="predicted"/>
<dbReference type="AlphaFoldDB" id="A0A1I0KBH9"/>
<evidence type="ECO:0000313" key="3">
    <source>
        <dbReference type="Proteomes" id="UP000199361"/>
    </source>
</evidence>
<feature type="domain" description="Transglutaminase-like" evidence="1">
    <location>
        <begin position="58"/>
        <end position="138"/>
    </location>
</feature>
<reference evidence="2 3" key="1">
    <citation type="submission" date="2016-10" db="EMBL/GenBank/DDBJ databases">
        <authorList>
            <person name="de Groot N.N."/>
        </authorList>
    </citation>
    <scope>NUCLEOTIDE SEQUENCE [LARGE SCALE GENOMIC DNA]</scope>
    <source>
        <strain evidence="2 3">CGMCC 4.5598</strain>
    </source>
</reference>
<dbReference type="OrthoDB" id="4461372at2"/>
<dbReference type="SUPFAM" id="SSF54001">
    <property type="entry name" value="Cysteine proteinases"/>
    <property type="match status" value="1"/>
</dbReference>
<organism evidence="2 3">
    <name type="scientific">Nonomuraea wenchangensis</name>
    <dbReference type="NCBI Taxonomy" id="568860"/>
    <lineage>
        <taxon>Bacteria</taxon>
        <taxon>Bacillati</taxon>
        <taxon>Actinomycetota</taxon>
        <taxon>Actinomycetes</taxon>
        <taxon>Streptosporangiales</taxon>
        <taxon>Streptosporangiaceae</taxon>
        <taxon>Nonomuraea</taxon>
    </lineage>
</organism>
<accession>A0A1I0KBH9</accession>
<dbReference type="EMBL" id="FOHX01000007">
    <property type="protein sequence ID" value="SEU21580.1"/>
    <property type="molecule type" value="Genomic_DNA"/>
</dbReference>
<dbReference type="Pfam" id="PF01841">
    <property type="entry name" value="Transglut_core"/>
    <property type="match status" value="1"/>
</dbReference>
<name>A0A1I0KBH9_9ACTN</name>
<dbReference type="InterPro" id="IPR002931">
    <property type="entry name" value="Transglutaminase-like"/>
</dbReference>
<dbReference type="Proteomes" id="UP000199361">
    <property type="component" value="Unassembled WGS sequence"/>
</dbReference>
<dbReference type="Gene3D" id="3.10.620.30">
    <property type="match status" value="1"/>
</dbReference>